<comment type="subcellular location">
    <subcellularLocation>
        <location evidence="2">Cytoplasm</location>
    </subcellularLocation>
</comment>
<comment type="function">
    <text evidence="2">Probably acts as a heme chaperone, transferring heme to an unknown acceptor. Binds one molecule of heme per monomer, possibly covalently. Binds 1 [4Fe-4S] cluster. The cluster is coordinated with 3 cysteines and an exchangeable S-adenosyl-L-methionine.</text>
</comment>
<dbReference type="SFLD" id="SFLDG01082">
    <property type="entry name" value="B12-binding_domain_containing"/>
    <property type="match status" value="1"/>
</dbReference>
<keyword evidence="2" id="KW-0408">Iron</keyword>
<keyword evidence="2" id="KW-0411">Iron-sulfur</keyword>
<evidence type="ECO:0000256" key="1">
    <source>
        <dbReference type="ARBA" id="ARBA00006100"/>
    </source>
</evidence>
<dbReference type="GO" id="GO:0046872">
    <property type="term" value="F:metal ion binding"/>
    <property type="evidence" value="ECO:0007669"/>
    <property type="project" value="UniProtKB-UniRule"/>
</dbReference>
<feature type="region of interest" description="Disordered" evidence="3">
    <location>
        <begin position="455"/>
        <end position="477"/>
    </location>
</feature>
<comment type="similarity">
    <text evidence="1">Belongs to the anaerobic coproporphyrinogen-III oxidase family. HemW subfamily.</text>
</comment>
<dbReference type="SUPFAM" id="SSF102114">
    <property type="entry name" value="Radical SAM enzymes"/>
    <property type="match status" value="1"/>
</dbReference>
<dbReference type="SFLD" id="SFLDS00029">
    <property type="entry name" value="Radical_SAM"/>
    <property type="match status" value="1"/>
</dbReference>
<evidence type="ECO:0000256" key="3">
    <source>
        <dbReference type="SAM" id="MobiDB-lite"/>
    </source>
</evidence>
<dbReference type="SMART" id="SM00729">
    <property type="entry name" value="Elp3"/>
    <property type="match status" value="1"/>
</dbReference>
<dbReference type="GO" id="GO:0006779">
    <property type="term" value="P:porphyrin-containing compound biosynthetic process"/>
    <property type="evidence" value="ECO:0007669"/>
    <property type="project" value="InterPro"/>
</dbReference>
<dbReference type="SFLD" id="SFLDF00288">
    <property type="entry name" value="HemN-like__clustered_with_nucl"/>
    <property type="match status" value="1"/>
</dbReference>
<name>A0A212L416_9BACT</name>
<dbReference type="PROSITE" id="PS51918">
    <property type="entry name" value="RADICAL_SAM"/>
    <property type="match status" value="1"/>
</dbReference>
<keyword evidence="2" id="KW-0949">S-adenosyl-L-methionine</keyword>
<dbReference type="PANTHER" id="PTHR13932:SF5">
    <property type="entry name" value="RADICAL S-ADENOSYL METHIONINE DOMAIN-CONTAINING PROTEIN 1, MITOCHONDRIAL"/>
    <property type="match status" value="1"/>
</dbReference>
<organism evidence="5">
    <name type="scientific">uncultured Desulfovibrio sp</name>
    <dbReference type="NCBI Taxonomy" id="167968"/>
    <lineage>
        <taxon>Bacteria</taxon>
        <taxon>Pseudomonadati</taxon>
        <taxon>Thermodesulfobacteriota</taxon>
        <taxon>Desulfovibrionia</taxon>
        <taxon>Desulfovibrionales</taxon>
        <taxon>Desulfovibrionaceae</taxon>
        <taxon>Desulfovibrio</taxon>
        <taxon>environmental samples</taxon>
    </lineage>
</organism>
<evidence type="ECO:0000256" key="2">
    <source>
        <dbReference type="RuleBase" id="RU364116"/>
    </source>
</evidence>
<protein>
    <recommendedName>
        <fullName evidence="2">Heme chaperone HemW</fullName>
    </recommendedName>
</protein>
<dbReference type="PANTHER" id="PTHR13932">
    <property type="entry name" value="COPROPORPHYRINIGEN III OXIDASE"/>
    <property type="match status" value="1"/>
</dbReference>
<keyword evidence="2" id="KW-0963">Cytoplasm</keyword>
<keyword evidence="2" id="KW-0143">Chaperone</keyword>
<dbReference type="InterPro" id="IPR034505">
    <property type="entry name" value="Coproporphyrinogen-III_oxidase"/>
</dbReference>
<dbReference type="EMBL" id="FMJC01000002">
    <property type="protein sequence ID" value="SCM72324.1"/>
    <property type="molecule type" value="Genomic_DNA"/>
</dbReference>
<dbReference type="GO" id="GO:0004109">
    <property type="term" value="F:coproporphyrinogen oxidase activity"/>
    <property type="evidence" value="ECO:0007669"/>
    <property type="project" value="InterPro"/>
</dbReference>
<dbReference type="NCBIfam" id="TIGR00539">
    <property type="entry name" value="hemN_rel"/>
    <property type="match status" value="1"/>
</dbReference>
<dbReference type="InterPro" id="IPR058240">
    <property type="entry name" value="rSAM_sf"/>
</dbReference>
<keyword evidence="2" id="KW-0349">Heme</keyword>
<dbReference type="InterPro" id="IPR007197">
    <property type="entry name" value="rSAM"/>
</dbReference>
<evidence type="ECO:0000313" key="5">
    <source>
        <dbReference type="EMBL" id="SCM72324.1"/>
    </source>
</evidence>
<accession>A0A212L416</accession>
<dbReference type="InterPro" id="IPR006638">
    <property type="entry name" value="Elp3/MiaA/NifB-like_rSAM"/>
</dbReference>
<feature type="domain" description="Radical SAM core" evidence="4">
    <location>
        <begin position="1"/>
        <end position="242"/>
    </location>
</feature>
<dbReference type="AlphaFoldDB" id="A0A212L416"/>
<reference evidence="5" key="1">
    <citation type="submission" date="2016-08" db="EMBL/GenBank/DDBJ databases">
        <authorList>
            <person name="Seilhamer J.J."/>
        </authorList>
    </citation>
    <scope>NUCLEOTIDE SEQUENCE</scope>
    <source>
        <strain evidence="5">86-1</strain>
    </source>
</reference>
<dbReference type="GO" id="GO:0005737">
    <property type="term" value="C:cytoplasm"/>
    <property type="evidence" value="ECO:0007669"/>
    <property type="project" value="UniProtKB-SubCell"/>
</dbReference>
<dbReference type="SFLD" id="SFLDG01065">
    <property type="entry name" value="anaerobic_coproporphyrinogen-I"/>
    <property type="match status" value="1"/>
</dbReference>
<dbReference type="Pfam" id="PF06969">
    <property type="entry name" value="HemN_C"/>
    <property type="match status" value="1"/>
</dbReference>
<dbReference type="InterPro" id="IPR010723">
    <property type="entry name" value="HemN_C"/>
</dbReference>
<keyword evidence="2" id="KW-0004">4Fe-4S</keyword>
<proteinExistence type="inferred from homology"/>
<sequence length="477" mass="52343">MLVYIHVPFCSTRCRYCAFFSNPLGRGVDPVSSPLVRDYVDTLFMEMAHWGDRLSGSTVESVFFGGGTPSLLPPRVIGHIMERLGRYFTLAPKAEVTLEANPESLRGGHRVTQYLEAGINRLSIGIQSLDDSMLRMLGRPHKAQDSLHAAFLAREAGCANINVDLMWGLPGQSVRQWLQTLKDVMRMSPDHISAYGLTVEPGTPLELDVEDGRLILPTERDQNIMFMEGAALLEQHGYLHYEISNFARMGFQCRHNMGYWEGEDYLGLGPSATSTIDGQRWTNPASQRAWDMRARDGSLGQEVEVLDAQTRVLELLMLRLRTSRGLQVKAYREMTGRDFVRDHQRLVQALHENGLIRIRNGYLRLTRSGMLVSNSILSNLFARTREVLKQGLAPGARPDVKPAVGTGAGSLGEAVLAEGAVGQVAGQSGDMMAGAAGSAAEAADAAAQDVVIPAGPLGHKRNARSSPEIRPVQWPKA</sequence>
<dbReference type="GO" id="GO:0051539">
    <property type="term" value="F:4 iron, 4 sulfur cluster binding"/>
    <property type="evidence" value="ECO:0007669"/>
    <property type="project" value="UniProtKB-UniRule"/>
</dbReference>
<dbReference type="SFLD" id="SFLDF00562">
    <property type="entry name" value="HemN-like__clustered_with_heat"/>
    <property type="match status" value="1"/>
</dbReference>
<dbReference type="CDD" id="cd01335">
    <property type="entry name" value="Radical_SAM"/>
    <property type="match status" value="1"/>
</dbReference>
<dbReference type="Gene3D" id="3.30.750.200">
    <property type="match status" value="1"/>
</dbReference>
<keyword evidence="2" id="KW-0479">Metal-binding</keyword>
<dbReference type="InterPro" id="IPR004559">
    <property type="entry name" value="HemW-like"/>
</dbReference>
<keyword evidence="5" id="KW-0560">Oxidoreductase</keyword>
<gene>
    <name evidence="5" type="ORF">KL86DES1_20533</name>
</gene>
<evidence type="ECO:0000259" key="4">
    <source>
        <dbReference type="PROSITE" id="PS51918"/>
    </source>
</evidence>
<dbReference type="RefSeq" id="WP_179980150.1">
    <property type="nucleotide sequence ID" value="NZ_LT608333.1"/>
</dbReference>
<dbReference type="Pfam" id="PF04055">
    <property type="entry name" value="Radical_SAM"/>
    <property type="match status" value="1"/>
</dbReference>